<dbReference type="PANTHER" id="PTHR34700">
    <property type="entry name" value="POTASSIUM BINDING PROTEIN KBP"/>
    <property type="match status" value="1"/>
</dbReference>
<name>A0A233RAE9_9GAMM</name>
<dbReference type="PANTHER" id="PTHR34700:SF4">
    <property type="entry name" value="PHAGE-LIKE ELEMENT PBSX PROTEIN XKDP"/>
    <property type="match status" value="1"/>
</dbReference>
<evidence type="ECO:0000259" key="1">
    <source>
        <dbReference type="PROSITE" id="PS51782"/>
    </source>
</evidence>
<evidence type="ECO:0000313" key="2">
    <source>
        <dbReference type="EMBL" id="OXY80371.1"/>
    </source>
</evidence>
<keyword evidence="3" id="KW-1185">Reference proteome</keyword>
<dbReference type="SUPFAM" id="SSF54106">
    <property type="entry name" value="LysM domain"/>
    <property type="match status" value="1"/>
</dbReference>
<dbReference type="AlphaFoldDB" id="A0A233RAE9"/>
<gene>
    <name evidence="2" type="ORF">B6S08_17695</name>
</gene>
<organism evidence="2 3">
    <name type="scientific">Oceanimonas doudoroffii</name>
    <dbReference type="NCBI Taxonomy" id="84158"/>
    <lineage>
        <taxon>Bacteria</taxon>
        <taxon>Pseudomonadati</taxon>
        <taxon>Pseudomonadota</taxon>
        <taxon>Gammaproteobacteria</taxon>
        <taxon>Aeromonadales</taxon>
        <taxon>Aeromonadaceae</taxon>
        <taxon>Oceanimonas</taxon>
    </lineage>
</organism>
<sequence length="371" mass="40611">MAAAAHGAKSGNTDVNISRALLLGGTLLLTAGLAQAQPLTLKQDHPSHYTVRKGDTLWDISAHFLNSPWHWPKLWHANPQVANPHLIYPGDRLTLIWVNGEPRLVREGSVLANEVRLSPRMRAEPAVPSIPLAAIMDYTGNHELRSPSALEGMPVLLGDQQGRTLLRQDAAAFVRGELVPGELYGVYRSGEVLRNDIDDSELARRLMLVGTVLAEGRPVDGISRVRISSLRRDMRPGDRLLSLDPQSALAAFYHPRPGPGLNHGRVLAMGHEGSIAMRHEVVFINKGSLDGVRAGDLYGVLRESAAIDTAALEEAGFWRRSAASELPPLPVARIMVFRAYDRVSAALVLDSREPVQRHYLLGEPSYDEHGL</sequence>
<dbReference type="Gene3D" id="3.10.350.10">
    <property type="entry name" value="LysM domain"/>
    <property type="match status" value="1"/>
</dbReference>
<evidence type="ECO:0000313" key="3">
    <source>
        <dbReference type="Proteomes" id="UP000242757"/>
    </source>
</evidence>
<dbReference type="InterPro" id="IPR036779">
    <property type="entry name" value="LysM_dom_sf"/>
</dbReference>
<proteinExistence type="predicted"/>
<dbReference type="InterPro" id="IPR052196">
    <property type="entry name" value="Bact_Kbp"/>
</dbReference>
<feature type="domain" description="LysM" evidence="1">
    <location>
        <begin position="47"/>
        <end position="95"/>
    </location>
</feature>
<dbReference type="PROSITE" id="PS51782">
    <property type="entry name" value="LYSM"/>
    <property type="match status" value="1"/>
</dbReference>
<dbReference type="Pfam" id="PF01476">
    <property type="entry name" value="LysM"/>
    <property type="match status" value="1"/>
</dbReference>
<comment type="caution">
    <text evidence="2">The sequence shown here is derived from an EMBL/GenBank/DDBJ whole genome shotgun (WGS) entry which is preliminary data.</text>
</comment>
<dbReference type="InterPro" id="IPR018392">
    <property type="entry name" value="LysM"/>
</dbReference>
<protein>
    <recommendedName>
        <fullName evidence="1">LysM domain-containing protein</fullName>
    </recommendedName>
</protein>
<dbReference type="SMART" id="SM00257">
    <property type="entry name" value="LysM"/>
    <property type="match status" value="1"/>
</dbReference>
<dbReference type="CDD" id="cd00118">
    <property type="entry name" value="LysM"/>
    <property type="match status" value="1"/>
</dbReference>
<dbReference type="OrthoDB" id="9765158at2"/>
<accession>A0A233RAE9</accession>
<dbReference type="Proteomes" id="UP000242757">
    <property type="component" value="Unassembled WGS sequence"/>
</dbReference>
<dbReference type="EMBL" id="NBIM01000012">
    <property type="protein sequence ID" value="OXY80371.1"/>
    <property type="molecule type" value="Genomic_DNA"/>
</dbReference>
<reference evidence="2 3" key="1">
    <citation type="submission" date="2017-08" db="EMBL/GenBank/DDBJ databases">
        <title>A Genome Sequence of Oceanimonas doudoroffii ATCC 27123T.</title>
        <authorList>
            <person name="Brennan M.A."/>
            <person name="Maclea K.S."/>
            <person name="Mcclelland W.D."/>
            <person name="Trachtenberg A.M."/>
        </authorList>
    </citation>
    <scope>NUCLEOTIDE SEQUENCE [LARGE SCALE GENOMIC DNA]</scope>
    <source>
        <strain evidence="2 3">ATCC 27123</strain>
    </source>
</reference>